<evidence type="ECO:0000313" key="1">
    <source>
        <dbReference type="EMBL" id="SAK50751.1"/>
    </source>
</evidence>
<gene>
    <name evidence="1" type="ORF">AWB83_01172</name>
</gene>
<dbReference type="AlphaFoldDB" id="A0A157ZYY9"/>
<reference evidence="1" key="1">
    <citation type="submission" date="2016-01" db="EMBL/GenBank/DDBJ databases">
        <authorList>
            <person name="Peeters C."/>
        </authorList>
    </citation>
    <scope>NUCLEOTIDE SEQUENCE [LARGE SCALE GENOMIC DNA]</scope>
    <source>
        <strain evidence="1">LMG 29326</strain>
    </source>
</reference>
<keyword evidence="2" id="KW-1185">Reference proteome</keyword>
<dbReference type="Proteomes" id="UP000054978">
    <property type="component" value="Unassembled WGS sequence"/>
</dbReference>
<name>A0A157ZYY9_9BURK</name>
<dbReference type="RefSeq" id="WP_087043326.1">
    <property type="nucleotide sequence ID" value="NZ_FCOB02000004.1"/>
</dbReference>
<dbReference type="EMBL" id="FCOB02000004">
    <property type="protein sequence ID" value="SAK50751.1"/>
    <property type="molecule type" value="Genomic_DNA"/>
</dbReference>
<sequence length="226" mass="25795">MKPLSVMSRTIATWPAPSFNWGEGEDADDAIGEVNDEYVEQFDRVNSMAAQAYVLATVEWIYWYVRDHLTPEDARDYEEYIEGHWVWICTLPRQVPPPPYDPEGDETTLRQVCNDAILTGLDRISGGIYSLKYHETAVDAAYLTQLCEYIFPEKHAFHEWRVKVLDRLQRYFPDDAVSFKKTTVCRSIFDTDLPAASIDQAAACKDFVSGALSAGDNHYLPLEKPD</sequence>
<evidence type="ECO:0000313" key="2">
    <source>
        <dbReference type="Proteomes" id="UP000054978"/>
    </source>
</evidence>
<proteinExistence type="predicted"/>
<dbReference type="STRING" id="1777144.AWB83_01172"/>
<organism evidence="1 2">
    <name type="scientific">Caballeronia ptereochthonis</name>
    <dbReference type="NCBI Taxonomy" id="1777144"/>
    <lineage>
        <taxon>Bacteria</taxon>
        <taxon>Pseudomonadati</taxon>
        <taxon>Pseudomonadota</taxon>
        <taxon>Betaproteobacteria</taxon>
        <taxon>Burkholderiales</taxon>
        <taxon>Burkholderiaceae</taxon>
        <taxon>Caballeronia</taxon>
    </lineage>
</organism>
<protein>
    <submittedName>
        <fullName evidence="1">Uncharacterized protein</fullName>
    </submittedName>
</protein>
<accession>A0A157ZYY9</accession>
<comment type="caution">
    <text evidence="1">The sequence shown here is derived from an EMBL/GenBank/DDBJ whole genome shotgun (WGS) entry which is preliminary data.</text>
</comment>